<evidence type="ECO:0000313" key="1">
    <source>
        <dbReference type="EMBL" id="TCP58789.1"/>
    </source>
</evidence>
<gene>
    <name evidence="1" type="ORF">EV663_11755</name>
</gene>
<name>A0A4R2R9Y0_9RHOB</name>
<dbReference type="Proteomes" id="UP000295050">
    <property type="component" value="Unassembled WGS sequence"/>
</dbReference>
<reference evidence="1 2" key="1">
    <citation type="submission" date="2019-03" db="EMBL/GenBank/DDBJ databases">
        <title>Genomic Encyclopedia of Type Strains, Phase IV (KMG-IV): sequencing the most valuable type-strain genomes for metagenomic binning, comparative biology and taxonomic classification.</title>
        <authorList>
            <person name="Goeker M."/>
        </authorList>
    </citation>
    <scope>NUCLEOTIDE SEQUENCE [LARGE SCALE GENOMIC DNA]</scope>
    <source>
        <strain evidence="1 2">DSM 24766</strain>
    </source>
</reference>
<dbReference type="RefSeq" id="WP_279432546.1">
    <property type="nucleotide sequence ID" value="NZ_SLXU01000017.1"/>
</dbReference>
<sequence>MAQETAVRRFDVSKQRDADDWLNLTFLAEPPRSIVPILSPAA</sequence>
<protein>
    <submittedName>
        <fullName evidence="1">Uncharacterized protein</fullName>
    </submittedName>
</protein>
<keyword evidence="2" id="KW-1185">Reference proteome</keyword>
<comment type="caution">
    <text evidence="1">The sequence shown here is derived from an EMBL/GenBank/DDBJ whole genome shotgun (WGS) entry which is preliminary data.</text>
</comment>
<proteinExistence type="predicted"/>
<dbReference type="EMBL" id="SLXU01000017">
    <property type="protein sequence ID" value="TCP58789.1"/>
    <property type="molecule type" value="Genomic_DNA"/>
</dbReference>
<dbReference type="AlphaFoldDB" id="A0A4R2R9Y0"/>
<accession>A0A4R2R9Y0</accession>
<organism evidence="1 2">
    <name type="scientific">Rhodovulum bhavnagarense</name>
    <dbReference type="NCBI Taxonomy" id="992286"/>
    <lineage>
        <taxon>Bacteria</taxon>
        <taxon>Pseudomonadati</taxon>
        <taxon>Pseudomonadota</taxon>
        <taxon>Alphaproteobacteria</taxon>
        <taxon>Rhodobacterales</taxon>
        <taxon>Paracoccaceae</taxon>
        <taxon>Rhodovulum</taxon>
    </lineage>
</organism>
<evidence type="ECO:0000313" key="2">
    <source>
        <dbReference type="Proteomes" id="UP000295050"/>
    </source>
</evidence>